<comment type="caution">
    <text evidence="1">The sequence shown here is derived from an EMBL/GenBank/DDBJ whole genome shotgun (WGS) entry which is preliminary data.</text>
</comment>
<evidence type="ECO:0000313" key="1">
    <source>
        <dbReference type="EMBL" id="GFK95995.1"/>
    </source>
</evidence>
<dbReference type="EMBL" id="BLTE01000028">
    <property type="protein sequence ID" value="GFK95995.1"/>
    <property type="molecule type" value="Genomic_DNA"/>
</dbReference>
<dbReference type="Gene3D" id="3.40.50.300">
    <property type="entry name" value="P-loop containing nucleotide triphosphate hydrolases"/>
    <property type="match status" value="1"/>
</dbReference>
<name>A0A6V8M5X3_9BACT</name>
<protein>
    <recommendedName>
        <fullName evidence="3">Terminase-like family protein</fullName>
    </recommendedName>
</protein>
<dbReference type="InterPro" id="IPR027417">
    <property type="entry name" value="P-loop_NTPase"/>
</dbReference>
<dbReference type="Proteomes" id="UP000494245">
    <property type="component" value="Unassembled WGS sequence"/>
</dbReference>
<proteinExistence type="predicted"/>
<keyword evidence="2" id="KW-1185">Reference proteome</keyword>
<dbReference type="Gene3D" id="3.30.420.240">
    <property type="match status" value="1"/>
</dbReference>
<sequence length="436" mass="48101">MNTDVTVHTGYVPHRFQRQIHEGLRRFSVLVCHRRFGKTVLCVNALIDAAHRPGFPDQRLAYVAPALCQAKRVAWDYLKRFGLRVPGAKASENELRLDFENGSRITLHGADNPDGLRGIYLDGVVLDEYADFRPGAYASVIRPALSDRQGFAVFIGTPRGHDHFFDLYQTALREPDWYAGRFPASVTGLIAPGELASARAQMSQAQYDQEYECNFDVASTDSLIPLSLVLEAMGRPVSYLHAPAVMGLDVGMSLAGDPSAIAVRRGGKVVHLEEFRLDDTLAIAGRARERFHDFRPEALLVDSVGWGAGVAHTLAGWGLPVTAVNVAESAAASERFNRRRDELWWKAREFFESRVTALDDSLPLAGKLAAELSGPAYAVLPSGRLKVEGKDDLRRRGVPSPNLADAFILTMAHADRFRPADDTLIQEDEAHASRFL</sequence>
<dbReference type="RefSeq" id="WP_173087133.1">
    <property type="nucleotide sequence ID" value="NZ_BLTE01000028.1"/>
</dbReference>
<gene>
    <name evidence="1" type="ORF">NNJEOMEG_03869</name>
</gene>
<reference evidence="1 2" key="1">
    <citation type="submission" date="2020-04" db="EMBL/GenBank/DDBJ databases">
        <authorList>
            <consortium name="Desulfovibrio sp. FSS-1 genome sequencing consortium"/>
            <person name="Shimoshige H."/>
            <person name="Kobayashi H."/>
            <person name="Maekawa T."/>
        </authorList>
    </citation>
    <scope>NUCLEOTIDE SEQUENCE [LARGE SCALE GENOMIC DNA]</scope>
    <source>
        <strain evidence="1 2">SIID29052-01</strain>
    </source>
</reference>
<evidence type="ECO:0000313" key="2">
    <source>
        <dbReference type="Proteomes" id="UP000494245"/>
    </source>
</evidence>
<evidence type="ECO:0008006" key="3">
    <source>
        <dbReference type="Google" id="ProtNLM"/>
    </source>
</evidence>
<dbReference type="AlphaFoldDB" id="A0A6V8M5X3"/>
<accession>A0A6V8M5X3</accession>
<organism evidence="1 2">
    <name type="scientific">Fundidesulfovibrio magnetotacticus</name>
    <dbReference type="NCBI Taxonomy" id="2730080"/>
    <lineage>
        <taxon>Bacteria</taxon>
        <taxon>Pseudomonadati</taxon>
        <taxon>Thermodesulfobacteriota</taxon>
        <taxon>Desulfovibrionia</taxon>
        <taxon>Desulfovibrionales</taxon>
        <taxon>Desulfovibrionaceae</taxon>
        <taxon>Fundidesulfovibrio</taxon>
    </lineage>
</organism>
<reference evidence="1 2" key="2">
    <citation type="submission" date="2020-05" db="EMBL/GenBank/DDBJ databases">
        <title>Draft genome sequence of Desulfovibrio sp. strainFSS-1.</title>
        <authorList>
            <person name="Shimoshige H."/>
            <person name="Kobayashi H."/>
            <person name="Maekawa T."/>
        </authorList>
    </citation>
    <scope>NUCLEOTIDE SEQUENCE [LARGE SCALE GENOMIC DNA]</scope>
    <source>
        <strain evidence="1 2">SIID29052-01</strain>
    </source>
</reference>